<dbReference type="RefSeq" id="WP_012376792.1">
    <property type="nucleotide sequence ID" value="NC_010571.1"/>
</dbReference>
<evidence type="ECO:0000259" key="2">
    <source>
        <dbReference type="Pfam" id="PF01370"/>
    </source>
</evidence>
<dbReference type="EMBL" id="CP001032">
    <property type="protein sequence ID" value="ACB77264.1"/>
    <property type="molecule type" value="Genomic_DNA"/>
</dbReference>
<dbReference type="STRING" id="452637.Oter_3990"/>
<dbReference type="Gene3D" id="3.40.50.720">
    <property type="entry name" value="NAD(P)-binding Rossmann-like Domain"/>
    <property type="match status" value="1"/>
</dbReference>
<evidence type="ECO:0000313" key="4">
    <source>
        <dbReference type="Proteomes" id="UP000007013"/>
    </source>
</evidence>
<dbReference type="InterPro" id="IPR001509">
    <property type="entry name" value="Epimerase_deHydtase"/>
</dbReference>
<dbReference type="InterPro" id="IPR036291">
    <property type="entry name" value="NAD(P)-bd_dom_sf"/>
</dbReference>
<feature type="domain" description="NAD-dependent epimerase/dehydratase" evidence="2">
    <location>
        <begin position="4"/>
        <end position="255"/>
    </location>
</feature>
<sequence length="355" mass="38212">MKLLITGVCGFVGSTLARALSEAGGYEIVGLDNFIRPGSETNRDALKRLGVKLHHADLRAASDLEALPAVDWVVDAAANPSVLAGVDRRTSSRQLVEHNLVGTVNMLEFCKQHRAGFVLLSTSRVYSIPPLASLATDVIDGAFHPATGDRPTGLTGAGVNETFSTAAPVSLYGATKLASEALALEYGETFDLRVFINRCGVLAGAGQFGRADQGIFAFWLNSHLRRRPLSYIGFGGHGYQVRDCLHPRDLAPLLAKQFIAPKLSAADRLVNVSGGVASARSLRQLTAWCDAQFGPHPVAADHTPRPFDIPWIVLDHAKATRLWHWQPQTPVAAILEEIAAHARAHTDWLDISAPL</sequence>
<gene>
    <name evidence="3" type="ordered locus">Oter_3990</name>
</gene>
<dbReference type="HOGENOM" id="CLU_007383_1_7_0"/>
<name>B1ZZS8_OPITP</name>
<dbReference type="AlphaFoldDB" id="B1ZZS8"/>
<dbReference type="OrthoDB" id="9801785at2"/>
<accession>B1ZZS8</accession>
<dbReference type="Proteomes" id="UP000007013">
    <property type="component" value="Chromosome"/>
</dbReference>
<evidence type="ECO:0000256" key="1">
    <source>
        <dbReference type="ARBA" id="ARBA00007637"/>
    </source>
</evidence>
<dbReference type="KEGG" id="ote:Oter_3990"/>
<keyword evidence="4" id="KW-1185">Reference proteome</keyword>
<evidence type="ECO:0000313" key="3">
    <source>
        <dbReference type="EMBL" id="ACB77264.1"/>
    </source>
</evidence>
<proteinExistence type="inferred from homology"/>
<dbReference type="eggNOG" id="COG0451">
    <property type="taxonomic scope" value="Bacteria"/>
</dbReference>
<reference evidence="3 4" key="1">
    <citation type="journal article" date="2011" name="J. Bacteriol.">
        <title>Genome sequence of the verrucomicrobium Opitutus terrae PB90-1, an abundant inhabitant of rice paddy soil ecosystems.</title>
        <authorList>
            <person name="van Passel M.W."/>
            <person name="Kant R."/>
            <person name="Palva A."/>
            <person name="Copeland A."/>
            <person name="Lucas S."/>
            <person name="Lapidus A."/>
            <person name="Glavina del Rio T."/>
            <person name="Pitluck S."/>
            <person name="Goltsman E."/>
            <person name="Clum A."/>
            <person name="Sun H."/>
            <person name="Schmutz J."/>
            <person name="Larimer F.W."/>
            <person name="Land M.L."/>
            <person name="Hauser L."/>
            <person name="Kyrpides N."/>
            <person name="Mikhailova N."/>
            <person name="Richardson P.P."/>
            <person name="Janssen P.H."/>
            <person name="de Vos W.M."/>
            <person name="Smidt H."/>
        </authorList>
    </citation>
    <scope>NUCLEOTIDE SEQUENCE [LARGE SCALE GENOMIC DNA]</scope>
    <source>
        <strain evidence="4">DSM 11246 / JCM 15787 / PB90-1</strain>
    </source>
</reference>
<comment type="similarity">
    <text evidence="1">Belongs to the NAD(P)-dependent epimerase/dehydratase family.</text>
</comment>
<dbReference type="SUPFAM" id="SSF51735">
    <property type="entry name" value="NAD(P)-binding Rossmann-fold domains"/>
    <property type="match status" value="1"/>
</dbReference>
<organism evidence="3 4">
    <name type="scientific">Opitutus terrae (strain DSM 11246 / JCM 15787 / PB90-1)</name>
    <dbReference type="NCBI Taxonomy" id="452637"/>
    <lineage>
        <taxon>Bacteria</taxon>
        <taxon>Pseudomonadati</taxon>
        <taxon>Verrucomicrobiota</taxon>
        <taxon>Opitutia</taxon>
        <taxon>Opitutales</taxon>
        <taxon>Opitutaceae</taxon>
        <taxon>Opitutus</taxon>
    </lineage>
</organism>
<dbReference type="Pfam" id="PF01370">
    <property type="entry name" value="Epimerase"/>
    <property type="match status" value="1"/>
</dbReference>
<dbReference type="PANTHER" id="PTHR43000">
    <property type="entry name" value="DTDP-D-GLUCOSE 4,6-DEHYDRATASE-RELATED"/>
    <property type="match status" value="1"/>
</dbReference>
<protein>
    <submittedName>
        <fullName evidence="3">NAD-dependent epimerase/dehydratase</fullName>
    </submittedName>
</protein>